<evidence type="ECO:0000313" key="2">
    <source>
        <dbReference type="EMBL" id="AZI42131.1"/>
    </source>
</evidence>
<dbReference type="Proteomes" id="UP000276417">
    <property type="component" value="Chromosome 1"/>
</dbReference>
<evidence type="ECO:0000313" key="3">
    <source>
        <dbReference type="Proteomes" id="UP000276417"/>
    </source>
</evidence>
<keyword evidence="1" id="KW-0812">Transmembrane</keyword>
<dbReference type="RefSeq" id="WP_124868331.1">
    <property type="nucleotide sequence ID" value="NZ_CP034183.1"/>
</dbReference>
<dbReference type="KEGG" id="dph:EHF33_04705"/>
<accession>A0A3G8YKQ7</accession>
<proteinExistence type="predicted"/>
<keyword evidence="1" id="KW-0472">Membrane</keyword>
<protein>
    <submittedName>
        <fullName evidence="2">Uncharacterized protein</fullName>
    </submittedName>
</protein>
<reference evidence="2 3" key="1">
    <citation type="submission" date="2018-11" db="EMBL/GenBank/DDBJ databases">
        <title>Deinococcus shelandsis sp. nov., isolated from South Shetland Islands soil of Antarctica.</title>
        <authorList>
            <person name="Tian J."/>
        </authorList>
    </citation>
    <scope>NUCLEOTIDE SEQUENCE [LARGE SCALE GENOMIC DNA]</scope>
    <source>
        <strain evidence="2 3">S14-83T</strain>
    </source>
</reference>
<feature type="transmembrane region" description="Helical" evidence="1">
    <location>
        <begin position="42"/>
        <end position="63"/>
    </location>
</feature>
<keyword evidence="1" id="KW-1133">Transmembrane helix</keyword>
<gene>
    <name evidence="2" type="ORF">EHF33_04705</name>
</gene>
<evidence type="ECO:0000256" key="1">
    <source>
        <dbReference type="SAM" id="Phobius"/>
    </source>
</evidence>
<keyword evidence="3" id="KW-1185">Reference proteome</keyword>
<dbReference type="AlphaFoldDB" id="A0A3G8YKQ7"/>
<dbReference type="EMBL" id="CP034183">
    <property type="protein sequence ID" value="AZI42131.1"/>
    <property type="molecule type" value="Genomic_DNA"/>
</dbReference>
<name>A0A3G8YKQ7_9DEIO</name>
<sequence length="72" mass="7480">MIRLLLAVLGLVLAALLSLTALWLLGELVSGLGQVLTTTASLLLGVLRFALTAGVLGGLAYILTSAWGRPHR</sequence>
<organism evidence="2 3">
    <name type="scientific">Deinococcus psychrotolerans</name>
    <dbReference type="NCBI Taxonomy" id="2489213"/>
    <lineage>
        <taxon>Bacteria</taxon>
        <taxon>Thermotogati</taxon>
        <taxon>Deinococcota</taxon>
        <taxon>Deinococci</taxon>
        <taxon>Deinococcales</taxon>
        <taxon>Deinococcaceae</taxon>
        <taxon>Deinococcus</taxon>
    </lineage>
</organism>
<dbReference type="OrthoDB" id="74160at2"/>